<dbReference type="CDD" id="cd08366">
    <property type="entry name" value="APC10"/>
    <property type="match status" value="1"/>
</dbReference>
<evidence type="ECO:0000256" key="4">
    <source>
        <dbReference type="ARBA" id="ARBA00022786"/>
    </source>
</evidence>
<dbReference type="EMBL" id="GL832964">
    <property type="protein sequence ID" value="EGD72621.1"/>
    <property type="molecule type" value="Genomic_DNA"/>
</dbReference>
<sequence>MSDEDESVEGVGEEEEEEEMSEDCQYMDEGDLPRDIGDSGVWTLSSCKAGFGIQQLRDPSTTIYWQSDGPQPHLVTIEFLQRTALASFSIYVDSTLDESYTPKTLSVRVGSHHHDLREVKVVNLQAAVQGWRNITLATPTKGYRKVFVLQVAIIANHQNGRDTHLRALRVHPPEQDKPINQGSILNTSNFMDFSSTIR</sequence>
<dbReference type="Proteomes" id="UP000007799">
    <property type="component" value="Unassembled WGS sequence"/>
</dbReference>
<dbReference type="SUPFAM" id="SSF49785">
    <property type="entry name" value="Galactose-binding domain-like"/>
    <property type="match status" value="1"/>
</dbReference>
<keyword evidence="10" id="KW-1185">Reference proteome</keyword>
<evidence type="ECO:0000259" key="8">
    <source>
        <dbReference type="PROSITE" id="PS51284"/>
    </source>
</evidence>
<keyword evidence="5 6" id="KW-0131">Cell cycle</keyword>
<comment type="similarity">
    <text evidence="1 6">Belongs to the APC10 family.</text>
</comment>
<evidence type="ECO:0000256" key="5">
    <source>
        <dbReference type="ARBA" id="ARBA00023306"/>
    </source>
</evidence>
<dbReference type="eggNOG" id="KOG3437">
    <property type="taxonomic scope" value="Eukaryota"/>
</dbReference>
<organism evidence="10">
    <name type="scientific">Salpingoeca rosetta (strain ATCC 50818 / BSB-021)</name>
    <dbReference type="NCBI Taxonomy" id="946362"/>
    <lineage>
        <taxon>Eukaryota</taxon>
        <taxon>Choanoflagellata</taxon>
        <taxon>Craspedida</taxon>
        <taxon>Salpingoecidae</taxon>
        <taxon>Salpingoeca</taxon>
    </lineage>
</organism>
<gene>
    <name evidence="9" type="ORF">PTSG_04356</name>
</gene>
<dbReference type="GO" id="GO:0031145">
    <property type="term" value="P:anaphase-promoting complex-dependent catabolic process"/>
    <property type="evidence" value="ECO:0007669"/>
    <property type="project" value="InterPro"/>
</dbReference>
<keyword evidence="4 6" id="KW-0833">Ubl conjugation pathway</keyword>
<name>F2U8B3_SALR5</name>
<dbReference type="InterPro" id="IPR016901">
    <property type="entry name" value="APC10/Doc1"/>
</dbReference>
<dbReference type="STRING" id="946362.F2U8B3"/>
<evidence type="ECO:0000256" key="1">
    <source>
        <dbReference type="ARBA" id="ARBA00006762"/>
    </source>
</evidence>
<evidence type="ECO:0000256" key="3">
    <source>
        <dbReference type="ARBA" id="ARBA00022776"/>
    </source>
</evidence>
<dbReference type="Gene3D" id="2.60.120.260">
    <property type="entry name" value="Galactose-binding domain-like"/>
    <property type="match status" value="1"/>
</dbReference>
<dbReference type="InterPro" id="IPR004939">
    <property type="entry name" value="APC_su10/DOC_dom"/>
</dbReference>
<accession>F2U8B3</accession>
<feature type="region of interest" description="Disordered" evidence="7">
    <location>
        <begin position="1"/>
        <end position="24"/>
    </location>
</feature>
<evidence type="ECO:0000256" key="6">
    <source>
        <dbReference type="PIRNR" id="PIRNR028841"/>
    </source>
</evidence>
<dbReference type="GO" id="GO:0051301">
    <property type="term" value="P:cell division"/>
    <property type="evidence" value="ECO:0007669"/>
    <property type="project" value="UniProtKB-KW"/>
</dbReference>
<dbReference type="InParanoid" id="F2U8B3"/>
<keyword evidence="2 6" id="KW-0132">Cell division</keyword>
<dbReference type="GeneID" id="16075027"/>
<dbReference type="GO" id="GO:0005680">
    <property type="term" value="C:anaphase-promoting complex"/>
    <property type="evidence" value="ECO:0007669"/>
    <property type="project" value="InterPro"/>
</dbReference>
<dbReference type="InterPro" id="IPR008979">
    <property type="entry name" value="Galactose-bd-like_sf"/>
</dbReference>
<dbReference type="PANTHER" id="PTHR12936:SF0">
    <property type="entry name" value="ANAPHASE-PROMOTING COMPLEX SUBUNIT 10"/>
    <property type="match status" value="1"/>
</dbReference>
<evidence type="ECO:0000313" key="10">
    <source>
        <dbReference type="Proteomes" id="UP000007799"/>
    </source>
</evidence>
<dbReference type="PIRSF" id="PIRSF028841">
    <property type="entry name" value="APC10_sub"/>
    <property type="match status" value="1"/>
</dbReference>
<evidence type="ECO:0000256" key="7">
    <source>
        <dbReference type="SAM" id="MobiDB-lite"/>
    </source>
</evidence>
<reference evidence="9" key="1">
    <citation type="submission" date="2009-08" db="EMBL/GenBank/DDBJ databases">
        <title>Annotation of Salpingoeca rosetta.</title>
        <authorList>
            <consortium name="The Broad Institute Genome Sequencing Platform"/>
            <person name="Russ C."/>
            <person name="Cuomo C."/>
            <person name="Burger G."/>
            <person name="Gray M.W."/>
            <person name="Holland P.W.H."/>
            <person name="King N."/>
            <person name="Lang F.B.F."/>
            <person name="Roger A.J."/>
            <person name="Ruiz-Trillo I."/>
            <person name="Young S.K."/>
            <person name="Zeng Q."/>
            <person name="Gargeya S."/>
            <person name="Alvarado L."/>
            <person name="Berlin A."/>
            <person name="Chapman S.B."/>
            <person name="Chen Z."/>
            <person name="Freedman E."/>
            <person name="Gellesch M."/>
            <person name="Goldberg J."/>
            <person name="Griggs A."/>
            <person name="Gujja S."/>
            <person name="Heilman E."/>
            <person name="Heiman D."/>
            <person name="Howarth C."/>
            <person name="Mehta T."/>
            <person name="Neiman D."/>
            <person name="Pearson M."/>
            <person name="Roberts A."/>
            <person name="Saif S."/>
            <person name="Shea T."/>
            <person name="Shenoy N."/>
            <person name="Sisk P."/>
            <person name="Stolte C."/>
            <person name="Sykes S."/>
            <person name="White J."/>
            <person name="Yandava C."/>
            <person name="Haas B."/>
            <person name="Nusbaum C."/>
            <person name="Birren B."/>
        </authorList>
    </citation>
    <scope>NUCLEOTIDE SEQUENCE [LARGE SCALE GENOMIC DNA]</scope>
    <source>
        <strain evidence="9">ATCC 50818</strain>
    </source>
</reference>
<dbReference type="RefSeq" id="XP_004994444.1">
    <property type="nucleotide sequence ID" value="XM_004994387.1"/>
</dbReference>
<comment type="function">
    <text evidence="6">Component of the anaphase promoting complex/cyclosome (APC/C), a cell cycle-regulated E3 ubiquitin-protein ligase complex that controls progression through mitosis and the G1 phase of the cell cycle.</text>
</comment>
<protein>
    <recommendedName>
        <fullName evidence="6">Anaphase-promoting complex subunit 10</fullName>
    </recommendedName>
</protein>
<dbReference type="KEGG" id="sre:PTSG_04356"/>
<dbReference type="PROSITE" id="PS51284">
    <property type="entry name" value="DOC"/>
    <property type="match status" value="1"/>
</dbReference>
<dbReference type="PANTHER" id="PTHR12936">
    <property type="entry name" value="ANAPHASE-PROMOTING COMPLEX 10"/>
    <property type="match status" value="1"/>
</dbReference>
<dbReference type="AlphaFoldDB" id="F2U8B3"/>
<proteinExistence type="inferred from homology"/>
<evidence type="ECO:0000313" key="9">
    <source>
        <dbReference type="EMBL" id="EGD72621.1"/>
    </source>
</evidence>
<feature type="domain" description="DOC" evidence="8">
    <location>
        <begin position="12"/>
        <end position="197"/>
    </location>
</feature>
<dbReference type="OrthoDB" id="24948at2759"/>
<dbReference type="OMA" id="FITIEFP"/>
<dbReference type="FunCoup" id="F2U8B3">
    <property type="interactions" value="1448"/>
</dbReference>
<evidence type="ECO:0000256" key="2">
    <source>
        <dbReference type="ARBA" id="ARBA00022618"/>
    </source>
</evidence>
<dbReference type="GO" id="GO:0070979">
    <property type="term" value="P:protein K11-linked ubiquitination"/>
    <property type="evidence" value="ECO:0007669"/>
    <property type="project" value="TreeGrafter"/>
</dbReference>
<dbReference type="Pfam" id="PF03256">
    <property type="entry name" value="ANAPC10"/>
    <property type="match status" value="1"/>
</dbReference>
<dbReference type="SMART" id="SM01337">
    <property type="entry name" value="APC10"/>
    <property type="match status" value="1"/>
</dbReference>
<keyword evidence="3 6" id="KW-0498">Mitosis</keyword>